<feature type="compositionally biased region" description="Basic and acidic residues" evidence="1">
    <location>
        <begin position="614"/>
        <end position="636"/>
    </location>
</feature>
<keyword evidence="3" id="KW-1185">Reference proteome</keyword>
<comment type="caution">
    <text evidence="2">The sequence shown here is derived from an EMBL/GenBank/DDBJ whole genome shotgun (WGS) entry which is preliminary data.</text>
</comment>
<sequence length="811" mass="93315">MPRVPADAPYLAATNSPQWKSIGVDVPLNNLARLAAGVGYNTWNLRHNRLRTLDLSALRVHRWNEASRQMALRWISVTNRNDLLMEEKREMSLWLVRKHAVLSHALSAGEILQIDVLDAVLQINIPQLEQHLGIHWPKDNENADNSVSINHAESIRNLDQTELEERHAAILQRLDSPAVHRTYDHEAATGEGVRLARICQFAIDHCSDPRTFEICTQWHKDMAEFIRRMRNYWTRDEKASLLSLLDRFEEVLRQLLQPPPAESVYAPAARQAADHTRAAELFINWNARMIRTRVIGLGLRIFETNPYFDYEEENPAHQQPAWLDEYWYRRLALPSVVPQRDRILSWEPELSPGLGLEDTARCRYTLLESQGMVMARRPSEELECEGLECPRSYTPEQGRRALPSSVLLTLDRRRWSVRARHFFMYRTGQRGDTFPFINAIASLDCPLQEEPDTTAVWRRRRSDRRLSRLVRGPQEARLPDGQRSPAASAATVQQAIYKLGHLASGLTAAVWLNRRRPKREFDVSERRAIEWCNVADKAAAMHYSVPRTMMLRYQLKQSVYSWLSHKHAVLQDALEKGDILQVDVLNAVLEIDFIKLEEHLLIVWVPAQGGEARPQGDEAVKDRDKKQQEDRMSLEERQDEIKKAFEGWQENQSARGPKTRTAEAKALAGIRELVVEHLPEGAQREVCVQWANDMAEMIRRMGELWTTIERKSLISLLTRFEKALVELLAPPPAESAYHPAARQPPADLKKVVKLFFTLALPFFQTSPQLDQETGPHSSSHFNPAELLDPPNCSNFNPAWLDDNWYRQLALP</sequence>
<dbReference type="Proteomes" id="UP000777482">
    <property type="component" value="Unassembled WGS sequence"/>
</dbReference>
<evidence type="ECO:0000313" key="3">
    <source>
        <dbReference type="Proteomes" id="UP000777482"/>
    </source>
</evidence>
<accession>A0A9P6W1I8</accession>
<gene>
    <name evidence="2" type="ORF">C6P46_004994</name>
</gene>
<feature type="region of interest" description="Disordered" evidence="1">
    <location>
        <begin position="611"/>
        <end position="636"/>
    </location>
</feature>
<dbReference type="EMBL" id="PUHQ01000050">
    <property type="protein sequence ID" value="KAG0659791.1"/>
    <property type="molecule type" value="Genomic_DNA"/>
</dbReference>
<proteinExistence type="predicted"/>
<evidence type="ECO:0000256" key="1">
    <source>
        <dbReference type="SAM" id="MobiDB-lite"/>
    </source>
</evidence>
<name>A0A9P6W1I8_RHOMI</name>
<protein>
    <submittedName>
        <fullName evidence="2">Uncharacterized protein</fullName>
    </submittedName>
</protein>
<reference evidence="2 3" key="1">
    <citation type="submission" date="2020-11" db="EMBL/GenBank/DDBJ databases">
        <title>Kefir isolates.</title>
        <authorList>
            <person name="Marcisauskas S."/>
            <person name="Kim Y."/>
            <person name="Blasche S."/>
        </authorList>
    </citation>
    <scope>NUCLEOTIDE SEQUENCE [LARGE SCALE GENOMIC DNA]</scope>
    <source>
        <strain evidence="2 3">KR</strain>
    </source>
</reference>
<evidence type="ECO:0000313" key="2">
    <source>
        <dbReference type="EMBL" id="KAG0659791.1"/>
    </source>
</evidence>
<dbReference type="AlphaFoldDB" id="A0A9P6W1I8"/>
<organism evidence="2 3">
    <name type="scientific">Rhodotorula mucilaginosa</name>
    <name type="common">Yeast</name>
    <name type="synonym">Rhodotorula rubra</name>
    <dbReference type="NCBI Taxonomy" id="5537"/>
    <lineage>
        <taxon>Eukaryota</taxon>
        <taxon>Fungi</taxon>
        <taxon>Dikarya</taxon>
        <taxon>Basidiomycota</taxon>
        <taxon>Pucciniomycotina</taxon>
        <taxon>Microbotryomycetes</taxon>
        <taxon>Sporidiobolales</taxon>
        <taxon>Sporidiobolaceae</taxon>
        <taxon>Rhodotorula</taxon>
    </lineage>
</organism>
<dbReference type="OrthoDB" id="10441199at2759"/>